<dbReference type="Pfam" id="PF00097">
    <property type="entry name" value="zf-C3HC4"/>
    <property type="match status" value="1"/>
</dbReference>
<dbReference type="PANTHER" id="PTHR45626">
    <property type="entry name" value="TRANSCRIPTION TERMINATION FACTOR 2-RELATED"/>
    <property type="match status" value="1"/>
</dbReference>
<feature type="compositionally biased region" description="Basic and acidic residues" evidence="9">
    <location>
        <begin position="601"/>
        <end position="624"/>
    </location>
</feature>
<dbReference type="InterPro" id="IPR018957">
    <property type="entry name" value="Znf_C3HC4_RING-type"/>
</dbReference>
<feature type="domain" description="Helicase ATP-binding" evidence="11">
    <location>
        <begin position="884"/>
        <end position="1088"/>
    </location>
</feature>
<dbReference type="Gene3D" id="3.30.40.10">
    <property type="entry name" value="Zinc/RING finger domain, C3HC4 (zinc finger)"/>
    <property type="match status" value="1"/>
</dbReference>
<feature type="region of interest" description="Disordered" evidence="9">
    <location>
        <begin position="591"/>
        <end position="680"/>
    </location>
</feature>
<feature type="compositionally biased region" description="Acidic residues" evidence="9">
    <location>
        <begin position="737"/>
        <end position="748"/>
    </location>
</feature>
<evidence type="ECO:0000313" key="14">
    <source>
        <dbReference type="Proteomes" id="UP000664859"/>
    </source>
</evidence>
<dbReference type="InterPro" id="IPR050628">
    <property type="entry name" value="SNF2_RAD54_helicase_TF"/>
</dbReference>
<feature type="compositionally biased region" description="Low complexity" evidence="9">
    <location>
        <begin position="722"/>
        <end position="736"/>
    </location>
</feature>
<feature type="compositionally biased region" description="Acidic residues" evidence="9">
    <location>
        <begin position="695"/>
        <end position="706"/>
    </location>
</feature>
<feature type="region of interest" description="Disordered" evidence="9">
    <location>
        <begin position="1483"/>
        <end position="1502"/>
    </location>
</feature>
<dbReference type="PROSITE" id="PS51192">
    <property type="entry name" value="HELICASE_ATP_BIND_1"/>
    <property type="match status" value="1"/>
</dbReference>
<dbReference type="PROSITE" id="PS50089">
    <property type="entry name" value="ZF_RING_2"/>
    <property type="match status" value="1"/>
</dbReference>
<dbReference type="SUPFAM" id="SSF52540">
    <property type="entry name" value="P-loop containing nucleoside triphosphate hydrolases"/>
    <property type="match status" value="2"/>
</dbReference>
<evidence type="ECO:0000256" key="6">
    <source>
        <dbReference type="ARBA" id="ARBA00022833"/>
    </source>
</evidence>
<keyword evidence="1" id="KW-0479">Metal-binding</keyword>
<keyword evidence="2" id="KW-0547">Nucleotide-binding</keyword>
<dbReference type="EMBL" id="JAFCMP010000515">
    <property type="protein sequence ID" value="KAG5178369.1"/>
    <property type="molecule type" value="Genomic_DNA"/>
</dbReference>
<dbReference type="GO" id="GO:0006281">
    <property type="term" value="P:DNA repair"/>
    <property type="evidence" value="ECO:0007669"/>
    <property type="project" value="TreeGrafter"/>
</dbReference>
<feature type="region of interest" description="Disordered" evidence="9">
    <location>
        <begin position="1"/>
        <end position="39"/>
    </location>
</feature>
<evidence type="ECO:0000256" key="8">
    <source>
        <dbReference type="PROSITE-ProRule" id="PRU00175"/>
    </source>
</evidence>
<dbReference type="OrthoDB" id="204028at2759"/>
<dbReference type="SMART" id="SM00184">
    <property type="entry name" value="RING"/>
    <property type="match status" value="1"/>
</dbReference>
<dbReference type="Gene3D" id="3.40.50.300">
    <property type="entry name" value="P-loop containing nucleotide triphosphate hydrolases"/>
    <property type="match status" value="1"/>
</dbReference>
<feature type="compositionally biased region" description="Basic residues" evidence="9">
    <location>
        <begin position="1533"/>
        <end position="1544"/>
    </location>
</feature>
<dbReference type="GO" id="GO:0008270">
    <property type="term" value="F:zinc ion binding"/>
    <property type="evidence" value="ECO:0007669"/>
    <property type="project" value="UniProtKB-KW"/>
</dbReference>
<dbReference type="Proteomes" id="UP000664859">
    <property type="component" value="Unassembled WGS sequence"/>
</dbReference>
<dbReference type="Pfam" id="PF00176">
    <property type="entry name" value="SNF2-rel_dom"/>
    <property type="match status" value="1"/>
</dbReference>
<dbReference type="SUPFAM" id="SSF57850">
    <property type="entry name" value="RING/U-box"/>
    <property type="match status" value="1"/>
</dbReference>
<dbReference type="PROSITE" id="PS00518">
    <property type="entry name" value="ZF_RING_1"/>
    <property type="match status" value="1"/>
</dbReference>
<evidence type="ECO:0000259" key="11">
    <source>
        <dbReference type="PROSITE" id="PS51192"/>
    </source>
</evidence>
<protein>
    <submittedName>
        <fullName evidence="13">SNF2 family N-terminal domain-containing protein</fullName>
    </submittedName>
</protein>
<feature type="region of interest" description="Disordered" evidence="9">
    <location>
        <begin position="51"/>
        <end position="74"/>
    </location>
</feature>
<evidence type="ECO:0000256" key="5">
    <source>
        <dbReference type="ARBA" id="ARBA00022806"/>
    </source>
</evidence>
<dbReference type="InterPro" id="IPR038718">
    <property type="entry name" value="SNF2-like_sf"/>
</dbReference>
<feature type="domain" description="Helicase C-terminal" evidence="12">
    <location>
        <begin position="1344"/>
        <end position="1493"/>
    </location>
</feature>
<evidence type="ECO:0000259" key="12">
    <source>
        <dbReference type="PROSITE" id="PS51194"/>
    </source>
</evidence>
<proteinExistence type="predicted"/>
<dbReference type="CDD" id="cd18008">
    <property type="entry name" value="DEXDc_SHPRH-like"/>
    <property type="match status" value="1"/>
</dbReference>
<feature type="region of interest" description="Disordered" evidence="9">
    <location>
        <begin position="694"/>
        <end position="748"/>
    </location>
</feature>
<keyword evidence="4" id="KW-0378">Hydrolase</keyword>
<dbReference type="InterPro" id="IPR001841">
    <property type="entry name" value="Znf_RING"/>
</dbReference>
<comment type="caution">
    <text evidence="13">The sequence shown here is derived from an EMBL/GenBank/DDBJ whole genome shotgun (WGS) entry which is preliminary data.</text>
</comment>
<name>A0A835YWG4_9STRA</name>
<evidence type="ECO:0000256" key="1">
    <source>
        <dbReference type="ARBA" id="ARBA00022723"/>
    </source>
</evidence>
<dbReference type="InterPro" id="IPR014001">
    <property type="entry name" value="Helicase_ATP-bd"/>
</dbReference>
<keyword evidence="3 8" id="KW-0863">Zinc-finger</keyword>
<dbReference type="Gene3D" id="3.40.50.10810">
    <property type="entry name" value="Tandem AAA-ATPase domain"/>
    <property type="match status" value="1"/>
</dbReference>
<dbReference type="GO" id="GO:0004386">
    <property type="term" value="F:helicase activity"/>
    <property type="evidence" value="ECO:0007669"/>
    <property type="project" value="UniProtKB-KW"/>
</dbReference>
<dbReference type="PROSITE" id="PS51194">
    <property type="entry name" value="HELICASE_CTER"/>
    <property type="match status" value="1"/>
</dbReference>
<sequence length="1574" mass="169285">MASPMEIIDLIDSDDDEPALPVNAPRAGQPQVKPEPGTMWAANRAYLVAKRERESTGSASTEPVSDDPDVETIVGGQPELLDTEMRPAKRAREGEDDEDIELVGTTGTTLPHLRCHCPDNPFATGDRKAFCDLCYCYVCDTKAKECTKWEEHCAATDEGALASFWKQLREQAHAKPGGGIKTGGLQDLRAFLVARNAGGCAPQPVPLQLKYCYRGHEVERNMSCEAFGMWHWAAFGAPASDSDYRVRYPNVTRQKCQPALRLPELGYPRPISAPDAERLEQLTARRCQCLLCKRVRGFYRLPASTQDMVEYNHHATVLAFPRLSEADKTHVVDVSIVKAAAEAFLELTTRRAYEKPALHVKAHTNGTFTVRLRLSRLPKPVGDMIAAVKEVDYAPAPVNCVLLGTATLAYSIKLRGEAEPTTVGTDKHQVYYTHYVTEQTALSALQSIVERNTTRDGRSNPDRLAEPAAFKAWGGVLLAQRNEESNFLERVLVMVAEKHMCVGVHSTYNKATNRGELNLQLQLRLVPSVTSNANAPQMKVPTATENWNTIVRRLLFGTTLEGPQETEAALKAWCGDGVQQRFNSSIIEDAPKTGLSPAWKAAEKERAKAETAKDKERAQQEKAQAKGAGKATNGGGGANDSKDNAKQAAEETAAMRSSGDGGANDGGSAHGGSGGGGSAAPVAAAAAAAAAETAADMDTETGEDAAEPAAGAAAAGDGGGAAAAAGSEGKAAGEDGAAADDNEPGDEEYEDIKWKLSYDKHANSDVSLEGLLLAARRNAYAIEQRLGLDEQACDFRKMKKPRTFASVTGFMQEIENLGHAPLDQQPEELTVTLYEHQRQGVKWMLDQEKLPHGISQHLWAPFPLPQPRPDEKIWFSPVLNAFTAIDPAGPKGGILCDEMGLGKTACTLALHLLNQPKTDGDESEWGKINRHNLDVTDKKRASEYGAHVSKGTLVVCAVSLVGQWVEEARRLCDNKLSIYPYHGGSRTKDPKKLAQYDIVVTTYGICETDMRMHNKEGNVAGRPGRVPPLQAINFWRCVLDESHTIKTTNRLSAAVATIISNRRWLVSGTPANSNLGDLTGQLKNLDIGNLRSALAPLRYADSSNEISVRQALPFLRSIMMRHTQAQTLNGRHILGLPPINKEAVLVKWAPHERTAYVKLEKELQSQYKSVRYLLRSAKGSHSMKVLTLMSQYRQACSGGAIINSAALAEAAAAGGQGATVMDALCPICNELLDTPAITTCNHVFCHLCITAHVTKKADKGTCPKCKKVVSLESIQLVGAGAAAAAAAAPEGSAATAGGGAPMGPNAGGVQGGAAAMPAGAAAVAGGGGDAPQQGGVVMESKLKVLVGMLAAIRGKDANAKALVFSQFTSTLRYLQRELPRHGFEFRTLTGDMSRRQRTKALEDFRSDPPTTIFLLSVRSGACGINLTAASHVFMLEPCLNLALEAQAIGRVHRLGQTRAVHVVKLYMEASVESRIIAMQTAKSDRAAQGSDEDRPATAAGSISKDGAKELRIKDYNDLFAVDDDGNDEVYKGCHRKSKKARRQMYRAPPPMMDDYGSGNEMYGSDDGPGDCVIA</sequence>
<evidence type="ECO:0000256" key="9">
    <source>
        <dbReference type="SAM" id="MobiDB-lite"/>
    </source>
</evidence>
<keyword evidence="5" id="KW-0347">Helicase</keyword>
<dbReference type="PANTHER" id="PTHR45626:SF38">
    <property type="entry name" value="DEAD-BOX PROTEIN"/>
    <property type="match status" value="1"/>
</dbReference>
<evidence type="ECO:0000256" key="2">
    <source>
        <dbReference type="ARBA" id="ARBA00022741"/>
    </source>
</evidence>
<dbReference type="SMART" id="SM00490">
    <property type="entry name" value="HELICc"/>
    <property type="match status" value="1"/>
</dbReference>
<dbReference type="Pfam" id="PF00271">
    <property type="entry name" value="Helicase_C"/>
    <property type="match status" value="1"/>
</dbReference>
<dbReference type="InterPro" id="IPR001650">
    <property type="entry name" value="Helicase_C-like"/>
</dbReference>
<organism evidence="13 14">
    <name type="scientific">Tribonema minus</name>
    <dbReference type="NCBI Taxonomy" id="303371"/>
    <lineage>
        <taxon>Eukaryota</taxon>
        <taxon>Sar</taxon>
        <taxon>Stramenopiles</taxon>
        <taxon>Ochrophyta</taxon>
        <taxon>PX clade</taxon>
        <taxon>Xanthophyceae</taxon>
        <taxon>Tribonematales</taxon>
        <taxon>Tribonemataceae</taxon>
        <taxon>Tribonema</taxon>
    </lineage>
</organism>
<reference evidence="13" key="1">
    <citation type="submission" date="2021-02" db="EMBL/GenBank/DDBJ databases">
        <title>First Annotated Genome of the Yellow-green Alga Tribonema minus.</title>
        <authorList>
            <person name="Mahan K.M."/>
        </authorList>
    </citation>
    <scope>NUCLEOTIDE SEQUENCE</scope>
    <source>
        <strain evidence="13">UTEX B ZZ1240</strain>
    </source>
</reference>
<feature type="compositionally biased region" description="Basic and acidic residues" evidence="9">
    <location>
        <begin position="640"/>
        <end position="649"/>
    </location>
</feature>
<evidence type="ECO:0000259" key="10">
    <source>
        <dbReference type="PROSITE" id="PS50089"/>
    </source>
</evidence>
<gene>
    <name evidence="13" type="ORF">JKP88DRAFT_350259</name>
</gene>
<evidence type="ECO:0000256" key="3">
    <source>
        <dbReference type="ARBA" id="ARBA00022771"/>
    </source>
</evidence>
<evidence type="ECO:0000256" key="4">
    <source>
        <dbReference type="ARBA" id="ARBA00022801"/>
    </source>
</evidence>
<feature type="compositionally biased region" description="Gly residues" evidence="9">
    <location>
        <begin position="659"/>
        <end position="678"/>
    </location>
</feature>
<feature type="compositionally biased region" description="Acidic residues" evidence="9">
    <location>
        <begin position="9"/>
        <end position="18"/>
    </location>
</feature>
<dbReference type="GO" id="GO:0005634">
    <property type="term" value="C:nucleus"/>
    <property type="evidence" value="ECO:0007669"/>
    <property type="project" value="TreeGrafter"/>
</dbReference>
<dbReference type="InterPro" id="IPR027417">
    <property type="entry name" value="P-loop_NTPase"/>
</dbReference>
<evidence type="ECO:0000313" key="13">
    <source>
        <dbReference type="EMBL" id="KAG5178369.1"/>
    </source>
</evidence>
<dbReference type="GO" id="GO:0008094">
    <property type="term" value="F:ATP-dependent activity, acting on DNA"/>
    <property type="evidence" value="ECO:0007669"/>
    <property type="project" value="TreeGrafter"/>
</dbReference>
<keyword evidence="14" id="KW-1185">Reference proteome</keyword>
<feature type="domain" description="RING-type" evidence="10">
    <location>
        <begin position="1225"/>
        <end position="1266"/>
    </location>
</feature>
<dbReference type="GO" id="GO:0016787">
    <property type="term" value="F:hydrolase activity"/>
    <property type="evidence" value="ECO:0007669"/>
    <property type="project" value="UniProtKB-KW"/>
</dbReference>
<dbReference type="InterPro" id="IPR000330">
    <property type="entry name" value="SNF2_N"/>
</dbReference>
<dbReference type="InterPro" id="IPR049730">
    <property type="entry name" value="SNF2/RAD54-like_C"/>
</dbReference>
<accession>A0A835YWG4</accession>
<keyword evidence="7" id="KW-0067">ATP-binding</keyword>
<feature type="region of interest" description="Disordered" evidence="9">
    <location>
        <begin position="1533"/>
        <end position="1569"/>
    </location>
</feature>
<keyword evidence="6" id="KW-0862">Zinc</keyword>
<dbReference type="InterPro" id="IPR017907">
    <property type="entry name" value="Znf_RING_CS"/>
</dbReference>
<dbReference type="GO" id="GO:0005524">
    <property type="term" value="F:ATP binding"/>
    <property type="evidence" value="ECO:0007669"/>
    <property type="project" value="UniProtKB-KW"/>
</dbReference>
<dbReference type="CDD" id="cd18793">
    <property type="entry name" value="SF2_C_SNF"/>
    <property type="match status" value="1"/>
</dbReference>
<dbReference type="SMART" id="SM00487">
    <property type="entry name" value="DEXDc"/>
    <property type="match status" value="1"/>
</dbReference>
<dbReference type="InterPro" id="IPR013083">
    <property type="entry name" value="Znf_RING/FYVE/PHD"/>
</dbReference>
<evidence type="ECO:0000256" key="7">
    <source>
        <dbReference type="ARBA" id="ARBA00022840"/>
    </source>
</evidence>